<dbReference type="InterPro" id="IPR007572">
    <property type="entry name" value="Uncharacterised_Ycf20"/>
</dbReference>
<dbReference type="Proteomes" id="UP001255856">
    <property type="component" value="Unassembled WGS sequence"/>
</dbReference>
<evidence type="ECO:0000313" key="3">
    <source>
        <dbReference type="EMBL" id="KAK2079405.1"/>
    </source>
</evidence>
<feature type="transmembrane region" description="Helical" evidence="2">
    <location>
        <begin position="57"/>
        <end position="75"/>
    </location>
</feature>
<keyword evidence="2" id="KW-0472">Membrane</keyword>
<dbReference type="Pfam" id="PF04483">
    <property type="entry name" value="DUF565"/>
    <property type="match status" value="1"/>
</dbReference>
<protein>
    <submittedName>
        <fullName evidence="3">Uncharacterized protein</fullName>
    </submittedName>
</protein>
<comment type="caution">
    <text evidence="3">The sequence shown here is derived from an EMBL/GenBank/DDBJ whole genome shotgun (WGS) entry which is preliminary data.</text>
</comment>
<gene>
    <name evidence="3" type="ORF">QBZ16_003096</name>
</gene>
<evidence type="ECO:0000256" key="2">
    <source>
        <dbReference type="SAM" id="Phobius"/>
    </source>
</evidence>
<keyword evidence="4" id="KW-1185">Reference proteome</keyword>
<sequence length="84" mass="9626">MEGRRPAELHRFFSSSVITLSFAALSINDILAAVLMLILYELIDHAFYDPERAHRPFWLWILNGLKMGVLLGMHADMIKLQGRS</sequence>
<name>A0AAD9ILI3_PROWI</name>
<evidence type="ECO:0000313" key="4">
    <source>
        <dbReference type="Proteomes" id="UP001255856"/>
    </source>
</evidence>
<comment type="similarity">
    <text evidence="1">Belongs to the ycf20 family.</text>
</comment>
<organism evidence="3 4">
    <name type="scientific">Prototheca wickerhamii</name>
    <dbReference type="NCBI Taxonomy" id="3111"/>
    <lineage>
        <taxon>Eukaryota</taxon>
        <taxon>Viridiplantae</taxon>
        <taxon>Chlorophyta</taxon>
        <taxon>core chlorophytes</taxon>
        <taxon>Trebouxiophyceae</taxon>
        <taxon>Chlorellales</taxon>
        <taxon>Chlorellaceae</taxon>
        <taxon>Prototheca</taxon>
    </lineage>
</organism>
<dbReference type="AlphaFoldDB" id="A0AAD9ILI3"/>
<evidence type="ECO:0000256" key="1">
    <source>
        <dbReference type="ARBA" id="ARBA00009846"/>
    </source>
</evidence>
<accession>A0AAD9ILI3</accession>
<keyword evidence="2" id="KW-1133">Transmembrane helix</keyword>
<feature type="transmembrane region" description="Helical" evidence="2">
    <location>
        <begin position="12"/>
        <end position="37"/>
    </location>
</feature>
<keyword evidence="2" id="KW-0812">Transmembrane</keyword>
<dbReference type="EMBL" id="JASFZW010000003">
    <property type="protein sequence ID" value="KAK2079405.1"/>
    <property type="molecule type" value="Genomic_DNA"/>
</dbReference>
<proteinExistence type="inferred from homology"/>
<reference evidence="3" key="1">
    <citation type="submission" date="2021-01" db="EMBL/GenBank/DDBJ databases">
        <authorList>
            <person name="Eckstrom K.M.E."/>
        </authorList>
    </citation>
    <scope>NUCLEOTIDE SEQUENCE</scope>
    <source>
        <strain evidence="3">UVCC 0001</strain>
    </source>
</reference>